<dbReference type="Pfam" id="PF00355">
    <property type="entry name" value="Rieske"/>
    <property type="match status" value="1"/>
</dbReference>
<organism evidence="9 10">
    <name type="scientific">Acetobacter peroxydans</name>
    <dbReference type="NCBI Taxonomy" id="104098"/>
    <lineage>
        <taxon>Bacteria</taxon>
        <taxon>Pseudomonadati</taxon>
        <taxon>Pseudomonadota</taxon>
        <taxon>Alphaproteobacteria</taxon>
        <taxon>Acetobacterales</taxon>
        <taxon>Acetobacteraceae</taxon>
        <taxon>Acetobacter</taxon>
    </lineage>
</organism>
<dbReference type="PANTHER" id="PTHR43756:SF5">
    <property type="entry name" value="CHOLINE MONOOXYGENASE, CHLOROPLASTIC"/>
    <property type="match status" value="1"/>
</dbReference>
<evidence type="ECO:0000256" key="4">
    <source>
        <dbReference type="ARBA" id="ARBA00023002"/>
    </source>
</evidence>
<gene>
    <name evidence="9" type="ORF">APE01nite_02990</name>
</gene>
<dbReference type="GO" id="GO:0016491">
    <property type="term" value="F:oxidoreductase activity"/>
    <property type="evidence" value="ECO:0007669"/>
    <property type="project" value="UniProtKB-KW"/>
</dbReference>
<evidence type="ECO:0000313" key="9">
    <source>
        <dbReference type="EMBL" id="GEB84502.1"/>
    </source>
</evidence>
<evidence type="ECO:0000256" key="5">
    <source>
        <dbReference type="ARBA" id="ARBA00023004"/>
    </source>
</evidence>
<dbReference type="PANTHER" id="PTHR43756">
    <property type="entry name" value="CHOLINE MONOOXYGENASE, CHLOROPLASTIC"/>
    <property type="match status" value="1"/>
</dbReference>
<evidence type="ECO:0000313" key="10">
    <source>
        <dbReference type="Proteomes" id="UP000317730"/>
    </source>
</evidence>
<name>A0A4Y3TRT2_9PROT</name>
<keyword evidence="3" id="KW-0479">Metal-binding</keyword>
<reference evidence="9 10" key="1">
    <citation type="submission" date="2019-06" db="EMBL/GenBank/DDBJ databases">
        <title>Whole genome shotgun sequence of Acetobacter peroxydans NBRC 13755.</title>
        <authorList>
            <person name="Hosoyama A."/>
            <person name="Uohara A."/>
            <person name="Ohji S."/>
            <person name="Ichikawa N."/>
        </authorList>
    </citation>
    <scope>NUCLEOTIDE SEQUENCE [LARGE SCALE GENOMIC DNA]</scope>
    <source>
        <strain evidence="9 10">NBRC 13755</strain>
    </source>
</reference>
<proteinExistence type="predicted"/>
<dbReference type="InterPro" id="IPR001663">
    <property type="entry name" value="Rng_hydr_dOase-A"/>
</dbReference>
<protein>
    <submittedName>
        <fullName evidence="9">(2Fe-2S)-binding protein</fullName>
    </submittedName>
</protein>
<dbReference type="PROSITE" id="PS51296">
    <property type="entry name" value="RIESKE"/>
    <property type="match status" value="1"/>
</dbReference>
<evidence type="ECO:0000256" key="3">
    <source>
        <dbReference type="ARBA" id="ARBA00022723"/>
    </source>
</evidence>
<dbReference type="Gene3D" id="2.102.10.10">
    <property type="entry name" value="Rieske [2Fe-2S] iron-sulphur domain"/>
    <property type="match status" value="1"/>
</dbReference>
<dbReference type="InterPro" id="IPR036922">
    <property type="entry name" value="Rieske_2Fe-2S_sf"/>
</dbReference>
<dbReference type="OrthoDB" id="7456916at2"/>
<dbReference type="Proteomes" id="UP000317730">
    <property type="component" value="Unassembled WGS sequence"/>
</dbReference>
<accession>A0A4Y3TRT2</accession>
<dbReference type="InterPro" id="IPR017941">
    <property type="entry name" value="Rieske_2Fe-2S"/>
</dbReference>
<dbReference type="InterPro" id="IPR015881">
    <property type="entry name" value="ARHD_Rieske_2Fe_2S"/>
</dbReference>
<keyword evidence="2" id="KW-0001">2Fe-2S</keyword>
<dbReference type="CDD" id="cd03469">
    <property type="entry name" value="Rieske_RO_Alpha_N"/>
    <property type="match status" value="1"/>
</dbReference>
<dbReference type="PROSITE" id="PS00570">
    <property type="entry name" value="RING_HYDROXYL_ALPHA"/>
    <property type="match status" value="1"/>
</dbReference>
<evidence type="ECO:0000256" key="1">
    <source>
        <dbReference type="ARBA" id="ARBA00001962"/>
    </source>
</evidence>
<evidence type="ECO:0000256" key="6">
    <source>
        <dbReference type="ARBA" id="ARBA00023014"/>
    </source>
</evidence>
<dbReference type="SUPFAM" id="SSF55961">
    <property type="entry name" value="Bet v1-like"/>
    <property type="match status" value="1"/>
</dbReference>
<dbReference type="CDD" id="cd00680">
    <property type="entry name" value="RHO_alpha_C"/>
    <property type="match status" value="1"/>
</dbReference>
<dbReference type="SUPFAM" id="SSF50022">
    <property type="entry name" value="ISP domain"/>
    <property type="match status" value="1"/>
</dbReference>
<dbReference type="GO" id="GO:0051537">
    <property type="term" value="F:2 iron, 2 sulfur cluster binding"/>
    <property type="evidence" value="ECO:0007669"/>
    <property type="project" value="UniProtKB-KW"/>
</dbReference>
<keyword evidence="4" id="KW-0560">Oxidoreductase</keyword>
<sequence>MSLPIDPHLIETFWHCIGHRSELPNDRDYMRFEWMLGDIIIYNDKGAILAFDNVCPHRGAKFLADDDGNAPISCRYHGWGYRGGKLRIPKPETYNVCALAKAHLSTFHTAWCGDFLFIASNPQMDLLTQLGDLADVLAGMSADIERRYSRDGYFYDCPWRVAVENALEPDHVPFVHAQTLASLQLGAGRNNYYAANSVLSAPIGNEHITRGLNRIARFFDVQHNIKNYTAIFIFPFSFISSTFGYTYSLQNFFPSRDTNRTHFTTRMFRSKLRDPEKNEAVIGSFLSSIDAINRQVFQEDYEICKRISPDFPMDATDNILSATEKKIVHFRKNIEQETKKLSLS</sequence>
<feature type="domain" description="Rieske" evidence="8">
    <location>
        <begin position="14"/>
        <end position="118"/>
    </location>
</feature>
<comment type="cofactor">
    <cofactor evidence="1">
        <name>Fe cation</name>
        <dbReference type="ChEBI" id="CHEBI:24875"/>
    </cofactor>
</comment>
<keyword evidence="6" id="KW-0411">Iron-sulfur</keyword>
<dbReference type="InterPro" id="IPR015879">
    <property type="entry name" value="Ring_hydroxy_dOase_asu_C_dom"/>
</dbReference>
<keyword evidence="10" id="KW-1185">Reference proteome</keyword>
<dbReference type="Pfam" id="PF00848">
    <property type="entry name" value="Ring_hydroxyl_A"/>
    <property type="match status" value="1"/>
</dbReference>
<evidence type="ECO:0000256" key="7">
    <source>
        <dbReference type="ARBA" id="ARBA00023027"/>
    </source>
</evidence>
<keyword evidence="5" id="KW-0408">Iron</keyword>
<evidence type="ECO:0000259" key="8">
    <source>
        <dbReference type="PROSITE" id="PS51296"/>
    </source>
</evidence>
<keyword evidence="7" id="KW-0520">NAD</keyword>
<dbReference type="RefSeq" id="WP_141374433.1">
    <property type="nucleotide sequence ID" value="NZ_BAPL01000017.1"/>
</dbReference>
<dbReference type="GO" id="GO:0005506">
    <property type="term" value="F:iron ion binding"/>
    <property type="evidence" value="ECO:0007669"/>
    <property type="project" value="InterPro"/>
</dbReference>
<comment type="caution">
    <text evidence="9">The sequence shown here is derived from an EMBL/GenBank/DDBJ whole genome shotgun (WGS) entry which is preliminary data.</text>
</comment>
<evidence type="ECO:0000256" key="2">
    <source>
        <dbReference type="ARBA" id="ARBA00022714"/>
    </source>
</evidence>
<dbReference type="EMBL" id="BJMV01000001">
    <property type="protein sequence ID" value="GEB84502.1"/>
    <property type="molecule type" value="Genomic_DNA"/>
</dbReference>
<dbReference type="Gene3D" id="3.90.380.10">
    <property type="entry name" value="Naphthalene 1,2-dioxygenase Alpha Subunit, Chain A, domain 1"/>
    <property type="match status" value="2"/>
</dbReference>
<dbReference type="AlphaFoldDB" id="A0A4Y3TRT2"/>